<gene>
    <name evidence="2" type="ORF">TCEB3V08_LOCUS11980</name>
</gene>
<name>A0A7R9DHU5_TIMCR</name>
<organism evidence="2">
    <name type="scientific">Timema cristinae</name>
    <name type="common">Walking stick</name>
    <dbReference type="NCBI Taxonomy" id="61476"/>
    <lineage>
        <taxon>Eukaryota</taxon>
        <taxon>Metazoa</taxon>
        <taxon>Ecdysozoa</taxon>
        <taxon>Arthropoda</taxon>
        <taxon>Hexapoda</taxon>
        <taxon>Insecta</taxon>
        <taxon>Pterygota</taxon>
        <taxon>Neoptera</taxon>
        <taxon>Polyneoptera</taxon>
        <taxon>Phasmatodea</taxon>
        <taxon>Timematodea</taxon>
        <taxon>Timematoidea</taxon>
        <taxon>Timematidae</taxon>
        <taxon>Timema</taxon>
    </lineage>
</organism>
<sequence>MENHLERSTPSSPDRDSNLDLPVLDSRGQHDKRTLASRGRGSNRKMGVTPASVWMESGSSAPIWSACICRNLRNTSQDLHSTTANTRGARTPCNATYGLVESVACATEC</sequence>
<feature type="compositionally biased region" description="Basic and acidic residues" evidence="1">
    <location>
        <begin position="1"/>
        <end position="18"/>
    </location>
</feature>
<feature type="region of interest" description="Disordered" evidence="1">
    <location>
        <begin position="1"/>
        <end position="51"/>
    </location>
</feature>
<accession>A0A7R9DHU5</accession>
<dbReference type="EMBL" id="OC324300">
    <property type="protein sequence ID" value="CAD7414071.1"/>
    <property type="molecule type" value="Genomic_DNA"/>
</dbReference>
<reference evidence="2" key="1">
    <citation type="submission" date="2020-11" db="EMBL/GenBank/DDBJ databases">
        <authorList>
            <person name="Tran Van P."/>
        </authorList>
    </citation>
    <scope>NUCLEOTIDE SEQUENCE</scope>
</reference>
<evidence type="ECO:0000256" key="1">
    <source>
        <dbReference type="SAM" id="MobiDB-lite"/>
    </source>
</evidence>
<evidence type="ECO:0000313" key="2">
    <source>
        <dbReference type="EMBL" id="CAD7414071.1"/>
    </source>
</evidence>
<dbReference type="AlphaFoldDB" id="A0A7R9DHU5"/>
<protein>
    <submittedName>
        <fullName evidence="2">Uncharacterized protein</fullName>
    </submittedName>
</protein>
<proteinExistence type="predicted"/>